<keyword evidence="2" id="KW-1185">Reference proteome</keyword>
<reference evidence="1 2" key="2">
    <citation type="journal article" date="2010" name="Nucleic Acids Res.">
        <title>BeetleBase in 2010: revisions to provide comprehensive genomic information for Tribolium castaneum.</title>
        <authorList>
            <person name="Kim H.S."/>
            <person name="Murphy T."/>
            <person name="Xia J."/>
            <person name="Caragea D."/>
            <person name="Park Y."/>
            <person name="Beeman R.W."/>
            <person name="Lorenzen M.D."/>
            <person name="Butcher S."/>
            <person name="Manak J.R."/>
            <person name="Brown S.J."/>
        </authorList>
    </citation>
    <scope>GENOME REANNOTATION</scope>
    <source>
        <strain evidence="1 2">Georgia GA2</strain>
    </source>
</reference>
<dbReference type="Proteomes" id="UP000007266">
    <property type="component" value="Linkage group 2"/>
</dbReference>
<organism evidence="1 2">
    <name type="scientific">Tribolium castaneum</name>
    <name type="common">Red flour beetle</name>
    <dbReference type="NCBI Taxonomy" id="7070"/>
    <lineage>
        <taxon>Eukaryota</taxon>
        <taxon>Metazoa</taxon>
        <taxon>Ecdysozoa</taxon>
        <taxon>Arthropoda</taxon>
        <taxon>Hexapoda</taxon>
        <taxon>Insecta</taxon>
        <taxon>Pterygota</taxon>
        <taxon>Neoptera</taxon>
        <taxon>Endopterygota</taxon>
        <taxon>Coleoptera</taxon>
        <taxon>Polyphaga</taxon>
        <taxon>Cucujiformia</taxon>
        <taxon>Tenebrionidae</taxon>
        <taxon>Tenebrionidae incertae sedis</taxon>
        <taxon>Tribolium</taxon>
    </lineage>
</organism>
<protein>
    <submittedName>
        <fullName evidence="1">Uncharacterized protein</fullName>
    </submittedName>
</protein>
<evidence type="ECO:0000313" key="2">
    <source>
        <dbReference type="Proteomes" id="UP000007266"/>
    </source>
</evidence>
<dbReference type="InParanoid" id="A0A139WMQ9"/>
<dbReference type="EMBL" id="KQ971312">
    <property type="protein sequence ID" value="KYB29319.1"/>
    <property type="molecule type" value="Genomic_DNA"/>
</dbReference>
<evidence type="ECO:0000313" key="1">
    <source>
        <dbReference type="EMBL" id="KYB29319.1"/>
    </source>
</evidence>
<proteinExistence type="predicted"/>
<name>A0A139WMQ9_TRICA</name>
<accession>A0A139WMQ9</accession>
<gene>
    <name evidence="1" type="primary">AUGUSTUS-3.0.2_32191</name>
    <name evidence="1" type="ORF">TcasGA2_TC032191</name>
</gene>
<dbReference type="AlphaFoldDB" id="A0A139WMQ9"/>
<reference evidence="1 2" key="1">
    <citation type="journal article" date="2008" name="Nature">
        <title>The genome of the model beetle and pest Tribolium castaneum.</title>
        <authorList>
            <consortium name="Tribolium Genome Sequencing Consortium"/>
            <person name="Richards S."/>
            <person name="Gibbs R.A."/>
            <person name="Weinstock G.M."/>
            <person name="Brown S.J."/>
            <person name="Denell R."/>
            <person name="Beeman R.W."/>
            <person name="Gibbs R."/>
            <person name="Beeman R.W."/>
            <person name="Brown S.J."/>
            <person name="Bucher G."/>
            <person name="Friedrich M."/>
            <person name="Grimmelikhuijzen C.J."/>
            <person name="Klingler M."/>
            <person name="Lorenzen M."/>
            <person name="Richards S."/>
            <person name="Roth S."/>
            <person name="Schroder R."/>
            <person name="Tautz D."/>
            <person name="Zdobnov E.M."/>
            <person name="Muzny D."/>
            <person name="Gibbs R.A."/>
            <person name="Weinstock G.M."/>
            <person name="Attaway T."/>
            <person name="Bell S."/>
            <person name="Buhay C.J."/>
            <person name="Chandrabose M.N."/>
            <person name="Chavez D."/>
            <person name="Clerk-Blankenburg K.P."/>
            <person name="Cree A."/>
            <person name="Dao M."/>
            <person name="Davis C."/>
            <person name="Chacko J."/>
            <person name="Dinh H."/>
            <person name="Dugan-Rocha S."/>
            <person name="Fowler G."/>
            <person name="Garner T.T."/>
            <person name="Garnes J."/>
            <person name="Gnirke A."/>
            <person name="Hawes A."/>
            <person name="Hernandez J."/>
            <person name="Hines S."/>
            <person name="Holder M."/>
            <person name="Hume J."/>
            <person name="Jhangiani S.N."/>
            <person name="Joshi V."/>
            <person name="Khan Z.M."/>
            <person name="Jackson L."/>
            <person name="Kovar C."/>
            <person name="Kowis A."/>
            <person name="Lee S."/>
            <person name="Lewis L.R."/>
            <person name="Margolis J."/>
            <person name="Morgan M."/>
            <person name="Nazareth L.V."/>
            <person name="Nguyen N."/>
            <person name="Okwuonu G."/>
            <person name="Parker D."/>
            <person name="Richards S."/>
            <person name="Ruiz S.J."/>
            <person name="Santibanez J."/>
            <person name="Savard J."/>
            <person name="Scherer S.E."/>
            <person name="Schneider B."/>
            <person name="Sodergren E."/>
            <person name="Tautz D."/>
            <person name="Vattahil S."/>
            <person name="Villasana D."/>
            <person name="White C.S."/>
            <person name="Wright R."/>
            <person name="Park Y."/>
            <person name="Beeman R.W."/>
            <person name="Lord J."/>
            <person name="Oppert B."/>
            <person name="Lorenzen M."/>
            <person name="Brown S."/>
            <person name="Wang L."/>
            <person name="Savard J."/>
            <person name="Tautz D."/>
            <person name="Richards S."/>
            <person name="Weinstock G."/>
            <person name="Gibbs R.A."/>
            <person name="Liu Y."/>
            <person name="Worley K."/>
            <person name="Weinstock G."/>
            <person name="Elsik C.G."/>
            <person name="Reese J.T."/>
            <person name="Elhaik E."/>
            <person name="Landan G."/>
            <person name="Graur D."/>
            <person name="Arensburger P."/>
            <person name="Atkinson P."/>
            <person name="Beeman R.W."/>
            <person name="Beidler J."/>
            <person name="Brown S.J."/>
            <person name="Demuth J.P."/>
            <person name="Drury D.W."/>
            <person name="Du Y.Z."/>
            <person name="Fujiwara H."/>
            <person name="Lorenzen M."/>
            <person name="Maselli V."/>
            <person name="Osanai M."/>
            <person name="Park Y."/>
            <person name="Robertson H.M."/>
            <person name="Tu Z."/>
            <person name="Wang J.J."/>
            <person name="Wang S."/>
            <person name="Richards S."/>
            <person name="Song H."/>
            <person name="Zhang L."/>
            <person name="Sodergren E."/>
            <person name="Werner D."/>
            <person name="Stanke M."/>
            <person name="Morgenstern B."/>
            <person name="Solovyev V."/>
            <person name="Kosarev P."/>
            <person name="Brown G."/>
            <person name="Chen H.C."/>
            <person name="Ermolaeva O."/>
            <person name="Hlavina W."/>
            <person name="Kapustin Y."/>
            <person name="Kiryutin B."/>
            <person name="Kitts P."/>
            <person name="Maglott D."/>
            <person name="Pruitt K."/>
            <person name="Sapojnikov V."/>
            <person name="Souvorov A."/>
            <person name="Mackey A.J."/>
            <person name="Waterhouse R.M."/>
            <person name="Wyder S."/>
            <person name="Zdobnov E.M."/>
            <person name="Zdobnov E.M."/>
            <person name="Wyder S."/>
            <person name="Kriventseva E.V."/>
            <person name="Kadowaki T."/>
            <person name="Bork P."/>
            <person name="Aranda M."/>
            <person name="Bao R."/>
            <person name="Beermann A."/>
            <person name="Berns N."/>
            <person name="Bolognesi R."/>
            <person name="Bonneton F."/>
            <person name="Bopp D."/>
            <person name="Brown S.J."/>
            <person name="Bucher G."/>
            <person name="Butts T."/>
            <person name="Chaumot A."/>
            <person name="Denell R.E."/>
            <person name="Ferrier D.E."/>
            <person name="Friedrich M."/>
            <person name="Gordon C.M."/>
            <person name="Jindra M."/>
            <person name="Klingler M."/>
            <person name="Lan Q."/>
            <person name="Lattorff H.M."/>
            <person name="Laudet V."/>
            <person name="von Levetsow C."/>
            <person name="Liu Z."/>
            <person name="Lutz R."/>
            <person name="Lynch J.A."/>
            <person name="da Fonseca R.N."/>
            <person name="Posnien N."/>
            <person name="Reuter R."/>
            <person name="Roth S."/>
            <person name="Savard J."/>
            <person name="Schinko J.B."/>
            <person name="Schmitt C."/>
            <person name="Schoppmeier M."/>
            <person name="Schroder R."/>
            <person name="Shippy T.D."/>
            <person name="Simonnet F."/>
            <person name="Marques-Souza H."/>
            <person name="Tautz D."/>
            <person name="Tomoyasu Y."/>
            <person name="Trauner J."/>
            <person name="Van der Zee M."/>
            <person name="Vervoort M."/>
            <person name="Wittkopp N."/>
            <person name="Wimmer E.A."/>
            <person name="Yang X."/>
            <person name="Jones A.K."/>
            <person name="Sattelle D.B."/>
            <person name="Ebert P.R."/>
            <person name="Nelson D."/>
            <person name="Scott J.G."/>
            <person name="Beeman R.W."/>
            <person name="Muthukrishnan S."/>
            <person name="Kramer K.J."/>
            <person name="Arakane Y."/>
            <person name="Beeman R.W."/>
            <person name="Zhu Q."/>
            <person name="Hogenkamp D."/>
            <person name="Dixit R."/>
            <person name="Oppert B."/>
            <person name="Jiang H."/>
            <person name="Zou Z."/>
            <person name="Marshall J."/>
            <person name="Elpidina E."/>
            <person name="Vinokurov K."/>
            <person name="Oppert C."/>
            <person name="Zou Z."/>
            <person name="Evans J."/>
            <person name="Lu Z."/>
            <person name="Zhao P."/>
            <person name="Sumathipala N."/>
            <person name="Altincicek B."/>
            <person name="Vilcinskas A."/>
            <person name="Williams M."/>
            <person name="Hultmark D."/>
            <person name="Hetru C."/>
            <person name="Jiang H."/>
            <person name="Grimmelikhuijzen C.J."/>
            <person name="Hauser F."/>
            <person name="Cazzamali G."/>
            <person name="Williamson M."/>
            <person name="Park Y."/>
            <person name="Li B."/>
            <person name="Tanaka Y."/>
            <person name="Predel R."/>
            <person name="Neupert S."/>
            <person name="Schachtner J."/>
            <person name="Verleyen P."/>
            <person name="Raible F."/>
            <person name="Bork P."/>
            <person name="Friedrich M."/>
            <person name="Walden K.K."/>
            <person name="Robertson H.M."/>
            <person name="Angeli S."/>
            <person name="Foret S."/>
            <person name="Bucher G."/>
            <person name="Schuetz S."/>
            <person name="Maleszka R."/>
            <person name="Wimmer E.A."/>
            <person name="Beeman R.W."/>
            <person name="Lorenzen M."/>
            <person name="Tomoyasu Y."/>
            <person name="Miller S.C."/>
            <person name="Grossmann D."/>
            <person name="Bucher G."/>
        </authorList>
    </citation>
    <scope>NUCLEOTIDE SEQUENCE [LARGE SCALE GENOMIC DNA]</scope>
    <source>
        <strain evidence="1 2">Georgia GA2</strain>
    </source>
</reference>
<sequence length="78" mass="8880">MVSSSIICHLPGKRCAFLDVPRSFSIVYFRPTAVCWSLHYYWPPVSFVSGVHSECCTKCVRELVWCVQKTPVVCVCVH</sequence>